<dbReference type="STRING" id="1453498.LG45_04385"/>
<evidence type="ECO:0000313" key="4">
    <source>
        <dbReference type="Proteomes" id="UP000029554"/>
    </source>
</evidence>
<accession>A0A095SWY5</accession>
<evidence type="ECO:0000256" key="1">
    <source>
        <dbReference type="SAM" id="Phobius"/>
    </source>
</evidence>
<keyword evidence="1" id="KW-1133">Transmembrane helix</keyword>
<dbReference type="RefSeq" id="WP_035124746.1">
    <property type="nucleotide sequence ID" value="NZ_JRHH01000002.1"/>
</dbReference>
<proteinExistence type="predicted"/>
<keyword evidence="1" id="KW-0812">Transmembrane</keyword>
<keyword evidence="4" id="KW-1185">Reference proteome</keyword>
<protein>
    <submittedName>
        <fullName evidence="3">Uncharacterized protein</fullName>
    </submittedName>
</protein>
<sequence>MKKFLCLLLFVQSSFLFSQQLEKVLPLNFKNTNDLFQVVEEDKKQVLLFFRDKNRVLTVKFNDKFEVLDSISSTRPPKNYDDIIGYSITNNKYYSYWSTPNNKEITTQCFDFDTKKVSLKTFNLDFEKEKPVKTITVNSIFYLITVVKSTSILNFYVFDDGNLTKKTVDLSTNRFLSYDTKTCTLWSLLNSDTGLDGSLSIQNISNDTPPSLTFSANKRKVYTNGNKLFFTFDNNKNFTQTVTINLNDFSAISKGYNQPYLLSVNYVEDESNSFYVNGKLIQMKLNENRLALSVKDMEGNELKTYEILKDKEVTFKNSDIIQENGSINKTRILDKSNQLLRKIYFEYPSMSCYYFNDIVYLTIGSVSLEKNGNGAMYGAMFGLAGVLIATAITSNYSIANLNSYKNRKVVYINCLFDKEFNHVDGEVNKLAFDKLRALSENKDDLISQSVFKFNSKLYFGGYDKQEKSYKFFSFTD</sequence>
<feature type="transmembrane region" description="Helical" evidence="1">
    <location>
        <begin position="375"/>
        <end position="398"/>
    </location>
</feature>
<keyword evidence="1" id="KW-0472">Membrane</keyword>
<keyword evidence="2" id="KW-0732">Signal</keyword>
<dbReference type="AlphaFoldDB" id="A0A095SWY5"/>
<feature type="signal peptide" evidence="2">
    <location>
        <begin position="1"/>
        <end position="18"/>
    </location>
</feature>
<dbReference type="EMBL" id="JRHH01000002">
    <property type="protein sequence ID" value="KGD68889.1"/>
    <property type="molecule type" value="Genomic_DNA"/>
</dbReference>
<evidence type="ECO:0000256" key="2">
    <source>
        <dbReference type="SAM" id="SignalP"/>
    </source>
</evidence>
<dbReference type="Proteomes" id="UP000029554">
    <property type="component" value="Unassembled WGS sequence"/>
</dbReference>
<dbReference type="OrthoDB" id="912496at2"/>
<gene>
    <name evidence="3" type="ORF">LG45_04385</name>
</gene>
<dbReference type="eggNOG" id="ENOG5030HG7">
    <property type="taxonomic scope" value="Bacteria"/>
</dbReference>
<organism evidence="3 4">
    <name type="scientific">Flavobacterium aquatile LMG 4008 = ATCC 11947</name>
    <dbReference type="NCBI Taxonomy" id="1453498"/>
    <lineage>
        <taxon>Bacteria</taxon>
        <taxon>Pseudomonadati</taxon>
        <taxon>Bacteroidota</taxon>
        <taxon>Flavobacteriia</taxon>
        <taxon>Flavobacteriales</taxon>
        <taxon>Flavobacteriaceae</taxon>
        <taxon>Flavobacterium</taxon>
    </lineage>
</organism>
<comment type="caution">
    <text evidence="3">The sequence shown here is derived from an EMBL/GenBank/DDBJ whole genome shotgun (WGS) entry which is preliminary data.</text>
</comment>
<evidence type="ECO:0000313" key="3">
    <source>
        <dbReference type="EMBL" id="KGD68889.1"/>
    </source>
</evidence>
<feature type="chain" id="PRO_5001909674" evidence="2">
    <location>
        <begin position="19"/>
        <end position="476"/>
    </location>
</feature>
<reference evidence="3 4" key="1">
    <citation type="submission" date="2014-09" db="EMBL/GenBank/DDBJ databases">
        <title>Whole Genome Shotgun of Flavobacterium aquatile LMG 4008.</title>
        <authorList>
            <person name="Gale A.N."/>
            <person name="Pipes S.E."/>
            <person name="Newman J.D."/>
        </authorList>
    </citation>
    <scope>NUCLEOTIDE SEQUENCE [LARGE SCALE GENOMIC DNA]</scope>
    <source>
        <strain evidence="3 4">LMG 4008</strain>
    </source>
</reference>
<name>A0A095SWY5_9FLAO</name>